<accession>K0S8E7</accession>
<dbReference type="AlphaFoldDB" id="K0S8E7"/>
<evidence type="ECO:0000313" key="4">
    <source>
        <dbReference type="Proteomes" id="UP000266841"/>
    </source>
</evidence>
<evidence type="ECO:0000259" key="2">
    <source>
        <dbReference type="PROSITE" id="PS50966"/>
    </source>
</evidence>
<dbReference type="GO" id="GO:0008270">
    <property type="term" value="F:zinc ion binding"/>
    <property type="evidence" value="ECO:0007669"/>
    <property type="project" value="UniProtKB-KW"/>
</dbReference>
<keyword evidence="4" id="KW-1185">Reference proteome</keyword>
<keyword evidence="1" id="KW-0862">Zinc</keyword>
<organism evidence="3 4">
    <name type="scientific">Thalassiosira oceanica</name>
    <name type="common">Marine diatom</name>
    <dbReference type="NCBI Taxonomy" id="159749"/>
    <lineage>
        <taxon>Eukaryota</taxon>
        <taxon>Sar</taxon>
        <taxon>Stramenopiles</taxon>
        <taxon>Ochrophyta</taxon>
        <taxon>Bacillariophyta</taxon>
        <taxon>Coscinodiscophyceae</taxon>
        <taxon>Thalassiosirophycidae</taxon>
        <taxon>Thalassiosirales</taxon>
        <taxon>Thalassiosiraceae</taxon>
        <taxon>Thalassiosira</taxon>
    </lineage>
</organism>
<evidence type="ECO:0000313" key="3">
    <source>
        <dbReference type="EMBL" id="EJK62438.1"/>
    </source>
</evidence>
<protein>
    <recommendedName>
        <fullName evidence="2">SWIM-type domain-containing protein</fullName>
    </recommendedName>
</protein>
<proteinExistence type="predicted"/>
<dbReference type="Proteomes" id="UP000266841">
    <property type="component" value="Unassembled WGS sequence"/>
</dbReference>
<dbReference type="PROSITE" id="PS50966">
    <property type="entry name" value="ZF_SWIM"/>
    <property type="match status" value="1"/>
</dbReference>
<keyword evidence="1" id="KW-0863">Zinc-finger</keyword>
<dbReference type="InterPro" id="IPR007527">
    <property type="entry name" value="Znf_SWIM"/>
</dbReference>
<comment type="caution">
    <text evidence="3">The sequence shown here is derived from an EMBL/GenBank/DDBJ whole genome shotgun (WGS) entry which is preliminary data.</text>
</comment>
<reference evidence="3 4" key="1">
    <citation type="journal article" date="2012" name="Genome Biol.">
        <title>Genome and low-iron response of an oceanic diatom adapted to chronic iron limitation.</title>
        <authorList>
            <person name="Lommer M."/>
            <person name="Specht M."/>
            <person name="Roy A.S."/>
            <person name="Kraemer L."/>
            <person name="Andreson R."/>
            <person name="Gutowska M.A."/>
            <person name="Wolf J."/>
            <person name="Bergner S.V."/>
            <person name="Schilhabel M.B."/>
            <person name="Klostermeier U.C."/>
            <person name="Beiko R.G."/>
            <person name="Rosenstiel P."/>
            <person name="Hippler M."/>
            <person name="Laroche J."/>
        </authorList>
    </citation>
    <scope>NUCLEOTIDE SEQUENCE [LARGE SCALE GENOMIC DNA]</scope>
    <source>
        <strain evidence="3 4">CCMP1005</strain>
    </source>
</reference>
<keyword evidence="1" id="KW-0479">Metal-binding</keyword>
<gene>
    <name evidence="3" type="ORF">THAOC_16953</name>
</gene>
<feature type="domain" description="SWIM-type" evidence="2">
    <location>
        <begin position="46"/>
        <end position="91"/>
    </location>
</feature>
<sequence length="151" mass="17585">MYADTTNIDESNLQFDFVFNDEELKEIRQLREGLSLRVLRELGVGVTITVKPKEDEEVGGVKCRADVSCDCEKYIRWKLCRHVVIYFEYLHNWRLPEASSTDANENWVENREKILFIKSTHIDICQYVPKEDVFGLKSEEIDLKPGAAVQI</sequence>
<name>K0S8E7_THAOC</name>
<dbReference type="EMBL" id="AGNL01018884">
    <property type="protein sequence ID" value="EJK62438.1"/>
    <property type="molecule type" value="Genomic_DNA"/>
</dbReference>
<evidence type="ECO:0000256" key="1">
    <source>
        <dbReference type="PROSITE-ProRule" id="PRU00325"/>
    </source>
</evidence>